<dbReference type="Gene3D" id="3.30.465.10">
    <property type="match status" value="1"/>
</dbReference>
<keyword evidence="7" id="KW-1185">Reference proteome</keyword>
<evidence type="ECO:0000313" key="6">
    <source>
        <dbReference type="EMBL" id="PSR83914.1"/>
    </source>
</evidence>
<gene>
    <name evidence="6" type="ORF">BD289DRAFT_483057</name>
</gene>
<evidence type="ECO:0000256" key="3">
    <source>
        <dbReference type="ARBA" id="ARBA00022827"/>
    </source>
</evidence>
<dbReference type="SUPFAM" id="SSF56176">
    <property type="entry name" value="FAD-binding/transporter-associated domain-like"/>
    <property type="match status" value="1"/>
</dbReference>
<dbReference type="EMBL" id="KZ678452">
    <property type="protein sequence ID" value="PSR83914.1"/>
    <property type="molecule type" value="Genomic_DNA"/>
</dbReference>
<dbReference type="InterPro" id="IPR050416">
    <property type="entry name" value="FAD-linked_Oxidoreductase"/>
</dbReference>
<evidence type="ECO:0000256" key="4">
    <source>
        <dbReference type="ARBA" id="ARBA00023002"/>
    </source>
</evidence>
<dbReference type="STRING" id="2025994.A0A2T3A6P4"/>
<dbReference type="InterPro" id="IPR016166">
    <property type="entry name" value="FAD-bd_PCMH"/>
</dbReference>
<dbReference type="PROSITE" id="PS51387">
    <property type="entry name" value="FAD_PCMH"/>
    <property type="match status" value="1"/>
</dbReference>
<organism evidence="6 7">
    <name type="scientific">Coniella lustricola</name>
    <dbReference type="NCBI Taxonomy" id="2025994"/>
    <lineage>
        <taxon>Eukaryota</taxon>
        <taxon>Fungi</taxon>
        <taxon>Dikarya</taxon>
        <taxon>Ascomycota</taxon>
        <taxon>Pezizomycotina</taxon>
        <taxon>Sordariomycetes</taxon>
        <taxon>Sordariomycetidae</taxon>
        <taxon>Diaporthales</taxon>
        <taxon>Schizoparmaceae</taxon>
        <taxon>Coniella</taxon>
    </lineage>
</organism>
<dbReference type="InterPro" id="IPR016169">
    <property type="entry name" value="FAD-bd_PCMH_sub2"/>
</dbReference>
<evidence type="ECO:0000313" key="7">
    <source>
        <dbReference type="Proteomes" id="UP000241462"/>
    </source>
</evidence>
<keyword evidence="3" id="KW-0274">FAD</keyword>
<proteinExistence type="inferred from homology"/>
<dbReference type="Gene3D" id="3.40.462.20">
    <property type="match status" value="1"/>
</dbReference>
<dbReference type="InterPro" id="IPR006094">
    <property type="entry name" value="Oxid_FAD_bind_N"/>
</dbReference>
<dbReference type="GO" id="GO:0016491">
    <property type="term" value="F:oxidoreductase activity"/>
    <property type="evidence" value="ECO:0007669"/>
    <property type="project" value="UniProtKB-KW"/>
</dbReference>
<keyword evidence="4" id="KW-0560">Oxidoreductase</keyword>
<dbReference type="PROSITE" id="PS00862">
    <property type="entry name" value="OX2_COVAL_FAD"/>
    <property type="match status" value="1"/>
</dbReference>
<evidence type="ECO:0000256" key="2">
    <source>
        <dbReference type="ARBA" id="ARBA00022630"/>
    </source>
</evidence>
<dbReference type="InterPro" id="IPR006093">
    <property type="entry name" value="Oxy_OxRdtase_FAD_BS"/>
</dbReference>
<keyword evidence="2" id="KW-0285">Flavoprotein</keyword>
<evidence type="ECO:0000256" key="1">
    <source>
        <dbReference type="ARBA" id="ARBA00005466"/>
    </source>
</evidence>
<dbReference type="OrthoDB" id="415825at2759"/>
<protein>
    <submittedName>
        <fullName evidence="6">FAD binding domain-containing protein</fullName>
    </submittedName>
</protein>
<feature type="domain" description="FAD-binding PCMH-type" evidence="5">
    <location>
        <begin position="32"/>
        <end position="193"/>
    </location>
</feature>
<comment type="similarity">
    <text evidence="1">Belongs to the oxygen-dependent FAD-linked oxidoreductase family.</text>
</comment>
<dbReference type="AlphaFoldDB" id="A0A2T3A6P4"/>
<dbReference type="PANTHER" id="PTHR42973">
    <property type="entry name" value="BINDING OXIDOREDUCTASE, PUTATIVE (AFU_ORTHOLOGUE AFUA_1G17690)-RELATED"/>
    <property type="match status" value="1"/>
</dbReference>
<dbReference type="InterPro" id="IPR036318">
    <property type="entry name" value="FAD-bd_PCMH-like_sf"/>
</dbReference>
<reference evidence="6 7" key="1">
    <citation type="journal article" date="2018" name="Mycol. Prog.">
        <title>Coniella lustricola, a new species from submerged detritus.</title>
        <authorList>
            <person name="Raudabaugh D.B."/>
            <person name="Iturriaga T."/>
            <person name="Carver A."/>
            <person name="Mondo S."/>
            <person name="Pangilinan J."/>
            <person name="Lipzen A."/>
            <person name="He G."/>
            <person name="Amirebrahimi M."/>
            <person name="Grigoriev I.V."/>
            <person name="Miller A.N."/>
        </authorList>
    </citation>
    <scope>NUCLEOTIDE SEQUENCE [LARGE SCALE GENOMIC DNA]</scope>
    <source>
        <strain evidence="6 7">B22-T-1</strain>
    </source>
</reference>
<dbReference type="Pfam" id="PF08031">
    <property type="entry name" value="BBE"/>
    <property type="match status" value="1"/>
</dbReference>
<evidence type="ECO:0000259" key="5">
    <source>
        <dbReference type="PROSITE" id="PS51387"/>
    </source>
</evidence>
<dbReference type="Proteomes" id="UP000241462">
    <property type="component" value="Unassembled WGS sequence"/>
</dbReference>
<accession>A0A2T3A6P4</accession>
<dbReference type="Pfam" id="PF01565">
    <property type="entry name" value="FAD_binding_4"/>
    <property type="match status" value="1"/>
</dbReference>
<dbReference type="PANTHER" id="PTHR42973:SF17">
    <property type="entry name" value="OXIDASE, PUTATIVE (AFU_ORTHOLOGUE AFUA_6G14340)-RELATED"/>
    <property type="match status" value="1"/>
</dbReference>
<dbReference type="InterPro" id="IPR012951">
    <property type="entry name" value="BBE"/>
</dbReference>
<name>A0A2T3A6P4_9PEZI</name>
<dbReference type="GO" id="GO:0071949">
    <property type="term" value="F:FAD binding"/>
    <property type="evidence" value="ECO:0007669"/>
    <property type="project" value="InterPro"/>
</dbReference>
<dbReference type="InParanoid" id="A0A2T3A6P4"/>
<sequence>MIAFSAFTLLQSCLNNTLFTSFFWVKPYNLAVDVTPAAVIRPESTEEVAAIVQCAVKTGFKVQARSGGHSYANFGLGNGASTVDLVNFQNYNINESSWHANIGPGMNLGNLDQHLHKTGRALPHGLCPGGGLGPTSRMWGALLDHIVEVEMVIANGSIIRAREDLNQHMFYAIRGAGASFGIVTEFVMDTEPEPGSVIQYTFDLSRSNAQDSHASVYMQWQDLIGDPDLDRRFGTQLLFSALGTIMTGSFFGTEAEWIASGIPACLPANGTTIITDWLASLVNWAEQEALYLTSTPVHFYSKSLGFRQQDMLSNQSASQQFKDLAAQPKDTPLWFIVFDAEGGAVNDVATNTTAYAHRDNIMFYQSYVVDALRMSKTSRDFATDFHNDLVALLPSNDTGRGTYPGYVGLDISGVPQERYWESNLPHLTALKSLWDPHDIFHNPQSIRPLSE</sequence>